<proteinExistence type="predicted"/>
<evidence type="ECO:0000256" key="3">
    <source>
        <dbReference type="ARBA" id="ARBA00022449"/>
    </source>
</evidence>
<feature type="transmembrane region" description="Helical" evidence="10">
    <location>
        <begin position="67"/>
        <end position="86"/>
    </location>
</feature>
<dbReference type="AlphaFoldDB" id="A0A166HDA9"/>
<keyword evidence="3" id="KW-0050">Antiport</keyword>
<dbReference type="PANTHER" id="PTHR43562">
    <property type="entry name" value="NAPA-TYPE SODIUM/HYDROGEN ANTIPORTER"/>
    <property type="match status" value="1"/>
</dbReference>
<dbReference type="EMBL" id="KV417570">
    <property type="protein sequence ID" value="KZP18739.1"/>
    <property type="molecule type" value="Genomic_DNA"/>
</dbReference>
<dbReference type="Proteomes" id="UP000076532">
    <property type="component" value="Unassembled WGS sequence"/>
</dbReference>
<keyword evidence="13" id="KW-1185">Reference proteome</keyword>
<keyword evidence="8 10" id="KW-0472">Membrane</keyword>
<keyword evidence="9" id="KW-0739">Sodium transport</keyword>
<feature type="transmembrane region" description="Helical" evidence="10">
    <location>
        <begin position="338"/>
        <end position="358"/>
    </location>
</feature>
<dbReference type="Pfam" id="PF00999">
    <property type="entry name" value="Na_H_Exchanger"/>
    <property type="match status" value="1"/>
</dbReference>
<sequence length="474" mass="48530">MSSTSAVPYDVPSTPFLLILASFLYLINVADQLANRFLHAGLLGPLLIGIVYGPAAANLLTPSLQSTLISLGYIGLLLLVLEAGLTTSPDTLAPHLPLALAVACTGVVLPIALSLALLHGAYAYPLLTAFAAGAALCSTSLGTTLSLLAPPLRKTQVGAVLLGAALIDDVAGLVIAGIVAPLAADSDMGVSWQAVVRPIGVSLAFAAGAPLIAWGARWAVGERIQFRGEYAQLLIVVASGCGAVAGAQYSGTSALFGAYLAGVALTFAFPPLDPPDTEKTEHTPAPEPTYDLCTPDIAFGMHITPILTRLLAPIFFASIGAALPMRELFASGRVVGRGIGYAVLMVAAKFVVGSWIFAPSHGQGYPAASLPSANSTADVRATMAETLTQPALARSPMDSEPPLSRMTRTRAALLLGTAMVARGEIALIVAQIARPLLVTGGAGEEAYTVVIWAVLVSTVLGAVGVGWVVRGVDV</sequence>
<evidence type="ECO:0000256" key="5">
    <source>
        <dbReference type="ARBA" id="ARBA00022989"/>
    </source>
</evidence>
<feature type="transmembrane region" description="Helical" evidence="10">
    <location>
        <begin position="230"/>
        <end position="249"/>
    </location>
</feature>
<evidence type="ECO:0000256" key="10">
    <source>
        <dbReference type="SAM" id="Phobius"/>
    </source>
</evidence>
<reference evidence="12 13" key="1">
    <citation type="journal article" date="2016" name="Mol. Biol. Evol.">
        <title>Comparative Genomics of Early-Diverging Mushroom-Forming Fungi Provides Insights into the Origins of Lignocellulose Decay Capabilities.</title>
        <authorList>
            <person name="Nagy L.G."/>
            <person name="Riley R."/>
            <person name="Tritt A."/>
            <person name="Adam C."/>
            <person name="Daum C."/>
            <person name="Floudas D."/>
            <person name="Sun H."/>
            <person name="Yadav J.S."/>
            <person name="Pangilinan J."/>
            <person name="Larsson K.H."/>
            <person name="Matsuura K."/>
            <person name="Barry K."/>
            <person name="Labutti K."/>
            <person name="Kuo R."/>
            <person name="Ohm R.A."/>
            <person name="Bhattacharya S.S."/>
            <person name="Shirouzu T."/>
            <person name="Yoshinaga Y."/>
            <person name="Martin F.M."/>
            <person name="Grigoriev I.V."/>
            <person name="Hibbett D.S."/>
        </authorList>
    </citation>
    <scope>NUCLEOTIDE SEQUENCE [LARGE SCALE GENOMIC DNA]</scope>
    <source>
        <strain evidence="12 13">CBS 109695</strain>
    </source>
</reference>
<dbReference type="GO" id="GO:0006814">
    <property type="term" value="P:sodium ion transport"/>
    <property type="evidence" value="ECO:0007669"/>
    <property type="project" value="UniProtKB-KW"/>
</dbReference>
<dbReference type="GO" id="GO:1902600">
    <property type="term" value="P:proton transmembrane transport"/>
    <property type="evidence" value="ECO:0007669"/>
    <property type="project" value="InterPro"/>
</dbReference>
<dbReference type="GO" id="GO:0015297">
    <property type="term" value="F:antiporter activity"/>
    <property type="evidence" value="ECO:0007669"/>
    <property type="project" value="UniProtKB-KW"/>
</dbReference>
<feature type="domain" description="Cation/H+ exchanger transmembrane" evidence="11">
    <location>
        <begin position="34"/>
        <end position="470"/>
    </location>
</feature>
<dbReference type="Gene3D" id="1.20.1530.20">
    <property type="match status" value="2"/>
</dbReference>
<evidence type="ECO:0000256" key="7">
    <source>
        <dbReference type="ARBA" id="ARBA00023065"/>
    </source>
</evidence>
<feature type="transmembrane region" description="Helical" evidence="10">
    <location>
        <begin position="446"/>
        <end position="469"/>
    </location>
</feature>
<name>A0A166HDA9_9AGAM</name>
<evidence type="ECO:0000256" key="2">
    <source>
        <dbReference type="ARBA" id="ARBA00022448"/>
    </source>
</evidence>
<evidence type="ECO:0000256" key="8">
    <source>
        <dbReference type="ARBA" id="ARBA00023136"/>
    </source>
</evidence>
<feature type="transmembrane region" description="Helical" evidence="10">
    <location>
        <begin position="37"/>
        <end position="55"/>
    </location>
</feature>
<evidence type="ECO:0000256" key="4">
    <source>
        <dbReference type="ARBA" id="ARBA00022692"/>
    </source>
</evidence>
<feature type="transmembrane region" description="Helical" evidence="10">
    <location>
        <begin position="124"/>
        <end position="148"/>
    </location>
</feature>
<feature type="transmembrane region" description="Helical" evidence="10">
    <location>
        <begin position="12"/>
        <end position="30"/>
    </location>
</feature>
<dbReference type="InterPro" id="IPR006153">
    <property type="entry name" value="Cation/H_exchanger_TM"/>
</dbReference>
<evidence type="ECO:0000259" key="11">
    <source>
        <dbReference type="Pfam" id="PF00999"/>
    </source>
</evidence>
<feature type="transmembrane region" description="Helical" evidence="10">
    <location>
        <begin position="195"/>
        <end position="218"/>
    </location>
</feature>
<accession>A0A166HDA9</accession>
<dbReference type="InterPro" id="IPR038770">
    <property type="entry name" value="Na+/solute_symporter_sf"/>
</dbReference>
<evidence type="ECO:0000256" key="6">
    <source>
        <dbReference type="ARBA" id="ARBA00023053"/>
    </source>
</evidence>
<dbReference type="GO" id="GO:0016020">
    <property type="term" value="C:membrane"/>
    <property type="evidence" value="ECO:0007669"/>
    <property type="project" value="UniProtKB-SubCell"/>
</dbReference>
<organism evidence="12 13">
    <name type="scientific">Athelia psychrophila</name>
    <dbReference type="NCBI Taxonomy" id="1759441"/>
    <lineage>
        <taxon>Eukaryota</taxon>
        <taxon>Fungi</taxon>
        <taxon>Dikarya</taxon>
        <taxon>Basidiomycota</taxon>
        <taxon>Agaricomycotina</taxon>
        <taxon>Agaricomycetes</taxon>
        <taxon>Agaricomycetidae</taxon>
        <taxon>Atheliales</taxon>
        <taxon>Atheliaceae</taxon>
        <taxon>Athelia</taxon>
    </lineage>
</organism>
<gene>
    <name evidence="12" type="ORF">FIBSPDRAFT_1046038</name>
</gene>
<feature type="transmembrane region" description="Helical" evidence="10">
    <location>
        <begin position="98"/>
        <end position="118"/>
    </location>
</feature>
<evidence type="ECO:0000256" key="1">
    <source>
        <dbReference type="ARBA" id="ARBA00004141"/>
    </source>
</evidence>
<dbReference type="PANTHER" id="PTHR43562:SF3">
    <property type="entry name" value="SODIUM ION_PROTON EXCHANGER (EUROFUNG)"/>
    <property type="match status" value="1"/>
</dbReference>
<keyword evidence="6" id="KW-0915">Sodium</keyword>
<evidence type="ECO:0000256" key="9">
    <source>
        <dbReference type="ARBA" id="ARBA00023201"/>
    </source>
</evidence>
<protein>
    <submittedName>
        <fullName evidence="12">Sodium/hydrogen exchanger</fullName>
    </submittedName>
</protein>
<evidence type="ECO:0000313" key="13">
    <source>
        <dbReference type="Proteomes" id="UP000076532"/>
    </source>
</evidence>
<dbReference type="OrthoDB" id="1288932at2759"/>
<feature type="transmembrane region" description="Helical" evidence="10">
    <location>
        <begin position="306"/>
        <end position="326"/>
    </location>
</feature>
<comment type="subcellular location">
    <subcellularLocation>
        <location evidence="1">Membrane</location>
        <topology evidence="1">Multi-pass membrane protein</topology>
    </subcellularLocation>
</comment>
<keyword evidence="5 10" id="KW-1133">Transmembrane helix</keyword>
<evidence type="ECO:0000313" key="12">
    <source>
        <dbReference type="EMBL" id="KZP18739.1"/>
    </source>
</evidence>
<feature type="transmembrane region" description="Helical" evidence="10">
    <location>
        <begin position="160"/>
        <end position="183"/>
    </location>
</feature>
<keyword evidence="4 10" id="KW-0812">Transmembrane</keyword>
<keyword evidence="7" id="KW-0406">Ion transport</keyword>
<keyword evidence="2" id="KW-0813">Transport</keyword>